<name>A0A8J5II30_9STRA</name>
<protein>
    <submittedName>
        <fullName evidence="1">Uncharacterized protein</fullName>
    </submittedName>
</protein>
<dbReference type="Proteomes" id="UP000709295">
    <property type="component" value="Unassembled WGS sequence"/>
</dbReference>
<dbReference type="AlphaFoldDB" id="A0A8J5II30"/>
<evidence type="ECO:0000313" key="2">
    <source>
        <dbReference type="Proteomes" id="UP000709295"/>
    </source>
</evidence>
<gene>
    <name evidence="1" type="ORF">JG688_00013951</name>
</gene>
<reference evidence="1" key="1">
    <citation type="submission" date="2021-01" db="EMBL/GenBank/DDBJ databases">
        <title>Phytophthora aleatoria, a newly-described species from Pinus radiata is distinct from Phytophthora cactorum isolates based on comparative genomics.</title>
        <authorList>
            <person name="Mcdougal R."/>
            <person name="Panda P."/>
            <person name="Williams N."/>
            <person name="Studholme D.J."/>
        </authorList>
    </citation>
    <scope>NUCLEOTIDE SEQUENCE</scope>
    <source>
        <strain evidence="1">NZFS 4037</strain>
    </source>
</reference>
<proteinExistence type="predicted"/>
<accession>A0A8J5II30</accession>
<dbReference type="EMBL" id="JAENGY010001253">
    <property type="protein sequence ID" value="KAG6950923.1"/>
    <property type="molecule type" value="Genomic_DNA"/>
</dbReference>
<organism evidence="1 2">
    <name type="scientific">Phytophthora aleatoria</name>
    <dbReference type="NCBI Taxonomy" id="2496075"/>
    <lineage>
        <taxon>Eukaryota</taxon>
        <taxon>Sar</taxon>
        <taxon>Stramenopiles</taxon>
        <taxon>Oomycota</taxon>
        <taxon>Peronosporomycetes</taxon>
        <taxon>Peronosporales</taxon>
        <taxon>Peronosporaceae</taxon>
        <taxon>Phytophthora</taxon>
    </lineage>
</organism>
<evidence type="ECO:0000313" key="1">
    <source>
        <dbReference type="EMBL" id="KAG6950923.1"/>
    </source>
</evidence>
<comment type="caution">
    <text evidence="1">The sequence shown here is derived from an EMBL/GenBank/DDBJ whole genome shotgun (WGS) entry which is preliminary data.</text>
</comment>
<sequence length="91" mass="9949">MFNLRPMATPRASTTAITTYSGRTLGNVPGTPGFGFGTPLFQPMDWADAARQQRALQNQLQNVQLKGEASEVTAQLIQLLELNRSRGMCLP</sequence>
<keyword evidence="2" id="KW-1185">Reference proteome</keyword>